<evidence type="ECO:0000259" key="3">
    <source>
        <dbReference type="Pfam" id="PF13837"/>
    </source>
</evidence>
<feature type="coiled-coil region" evidence="1">
    <location>
        <begin position="93"/>
        <end position="139"/>
    </location>
</feature>
<accession>A0A151JCG5</accession>
<keyword evidence="2" id="KW-0812">Transmembrane</keyword>
<dbReference type="InterPro" id="IPR044822">
    <property type="entry name" value="Myb_DNA-bind_4"/>
</dbReference>
<gene>
    <name evidence="4" type="ORF">ALC57_04916</name>
</gene>
<protein>
    <recommendedName>
        <fullName evidence="3">Myb/SANT-like DNA-binding domain-containing protein</fullName>
    </recommendedName>
</protein>
<evidence type="ECO:0000256" key="1">
    <source>
        <dbReference type="SAM" id="Coils"/>
    </source>
</evidence>
<evidence type="ECO:0000313" key="4">
    <source>
        <dbReference type="EMBL" id="KYN22679.1"/>
    </source>
</evidence>
<feature type="transmembrane region" description="Helical" evidence="2">
    <location>
        <begin position="155"/>
        <end position="177"/>
    </location>
</feature>
<organism evidence="4 5">
    <name type="scientific">Trachymyrmex cornetzi</name>
    <dbReference type="NCBI Taxonomy" id="471704"/>
    <lineage>
        <taxon>Eukaryota</taxon>
        <taxon>Metazoa</taxon>
        <taxon>Ecdysozoa</taxon>
        <taxon>Arthropoda</taxon>
        <taxon>Hexapoda</taxon>
        <taxon>Insecta</taxon>
        <taxon>Pterygota</taxon>
        <taxon>Neoptera</taxon>
        <taxon>Endopterygota</taxon>
        <taxon>Hymenoptera</taxon>
        <taxon>Apocrita</taxon>
        <taxon>Aculeata</taxon>
        <taxon>Formicoidea</taxon>
        <taxon>Formicidae</taxon>
        <taxon>Myrmicinae</taxon>
        <taxon>Trachymyrmex</taxon>
    </lineage>
</organism>
<proteinExistence type="predicted"/>
<evidence type="ECO:0000313" key="5">
    <source>
        <dbReference type="Proteomes" id="UP000078492"/>
    </source>
</evidence>
<sequence>MNEFSSASGIQCQSKMNSMKKMFKKIIDHNSVSGNDRKSWQYFERMDKLFGKSGWAYPKVTASEAGLSCESSIDENYDINKPNAKKPKSEKVLDEFIKQMKQDRQEREMIKEKRKLAVLQELKEEKEKQHKEKMDIMKKFCEAVLQAKNYLTNSFYTQILLQILYSLIFTMILFAILQKSSNLHWDPIVCNS</sequence>
<keyword evidence="2" id="KW-1133">Transmembrane helix</keyword>
<dbReference type="EMBL" id="KQ979080">
    <property type="protein sequence ID" value="KYN22679.1"/>
    <property type="molecule type" value="Genomic_DNA"/>
</dbReference>
<reference evidence="4 5" key="1">
    <citation type="submission" date="2015-09" db="EMBL/GenBank/DDBJ databases">
        <title>Trachymyrmex cornetzi WGS genome.</title>
        <authorList>
            <person name="Nygaard S."/>
            <person name="Hu H."/>
            <person name="Boomsma J."/>
            <person name="Zhang G."/>
        </authorList>
    </citation>
    <scope>NUCLEOTIDE SEQUENCE [LARGE SCALE GENOMIC DNA]</scope>
    <source>
        <strain evidence="4">Tcor2-1</strain>
        <tissue evidence="4">Whole body</tissue>
    </source>
</reference>
<keyword evidence="5" id="KW-1185">Reference proteome</keyword>
<feature type="domain" description="Myb/SANT-like DNA-binding" evidence="3">
    <location>
        <begin position="8"/>
        <end position="49"/>
    </location>
</feature>
<name>A0A151JCG5_9HYME</name>
<evidence type="ECO:0000256" key="2">
    <source>
        <dbReference type="SAM" id="Phobius"/>
    </source>
</evidence>
<keyword evidence="2" id="KW-0472">Membrane</keyword>
<dbReference type="Proteomes" id="UP000078492">
    <property type="component" value="Unassembled WGS sequence"/>
</dbReference>
<keyword evidence="1" id="KW-0175">Coiled coil</keyword>
<dbReference type="Pfam" id="PF13837">
    <property type="entry name" value="Myb_DNA-bind_4"/>
    <property type="match status" value="1"/>
</dbReference>
<dbReference type="AlphaFoldDB" id="A0A151JCG5"/>